<dbReference type="AlphaFoldDB" id="A0A7J0EXM0"/>
<evidence type="ECO:0000313" key="2">
    <source>
        <dbReference type="Proteomes" id="UP000585474"/>
    </source>
</evidence>
<name>A0A7J0EXM0_9ERIC</name>
<protein>
    <submittedName>
        <fullName evidence="1">Uncharacterized protein</fullName>
    </submittedName>
</protein>
<evidence type="ECO:0000313" key="1">
    <source>
        <dbReference type="EMBL" id="GFY91160.1"/>
    </source>
</evidence>
<gene>
    <name evidence="1" type="ORF">Acr_07g0013560</name>
</gene>
<dbReference type="Proteomes" id="UP000585474">
    <property type="component" value="Unassembled WGS sequence"/>
</dbReference>
<comment type="caution">
    <text evidence="1">The sequence shown here is derived from an EMBL/GenBank/DDBJ whole genome shotgun (WGS) entry which is preliminary data.</text>
</comment>
<dbReference type="EMBL" id="BJWL01000007">
    <property type="protein sequence ID" value="GFY91160.1"/>
    <property type="molecule type" value="Genomic_DNA"/>
</dbReference>
<dbReference type="PANTHER" id="PTHR31973:SF195">
    <property type="entry name" value="MUDR FAMILY TRANSPOSASE"/>
    <property type="match status" value="1"/>
</dbReference>
<keyword evidence="2" id="KW-1185">Reference proteome</keyword>
<proteinExistence type="predicted"/>
<sequence>MTIMVMFYRRGKIIRDRREVISYDIDATVCYDVELGTSVAQLRDMIIPMVAEYGQHVTIKFICRYPHRRNEDVMIYKKLPINDDRTLQNVLNIPSRDPNQQHVEIYVVKEECSTMNTGGSRAVSSRSTLAEEAPRQRMCSLFSQGEFIEAGGASGNVDPVERLVALGETGTQVNEDADADVTPEFAKGMVFKDKEAVICACNWYHVKKNKHYHVVERNRKGPHSCLHGMESLDHRNINSTFIAHLIKTQVAKAWLGRTKAIAIVFGDWDASYEKLPRFMRILELRNPGVAVILEMLDFGMMGVRALDRIFWAFRPCIEGFKHCLPVIGIDGTFLYGSTYYGAGFYGVHRLGPIRLQYVLVDTFRLAQRSRIAVVSNATRYIAAIHDCVDRAIYSYDRPESLQDMYTSRDMCNRSLRVLREQQQIGQPTVPVDPPPMPPAFPVHPPPFTSYVTATMPSYIHITHRHMMCPHHHVLVFLVSYHVAPPIAILHLLLHTISALRSRPDGPSQITEEGVQALTHVMSCYMKSHGFTLHMKACGEVLNHTKMPKRKRIFGASSSRSVSNRRETVGNQSSAIHAVRTYMDPVGNKWYGRKCCFLNKPILMHNTMGPVSHIFIGEASLRPPPGVTDDKCIRMPWKDLLDTRCEQEMNCRWHGLRVPKARSAKLFRRRSPNNKVIKALEREIDQMQRRLDRYHFTEYAKKECVYPTQRKYKLLKIRC</sequence>
<dbReference type="PANTHER" id="PTHR31973">
    <property type="entry name" value="POLYPROTEIN, PUTATIVE-RELATED"/>
    <property type="match status" value="1"/>
</dbReference>
<reference evidence="1 2" key="1">
    <citation type="submission" date="2019-07" db="EMBL/GenBank/DDBJ databases">
        <title>De Novo Assembly of kiwifruit Actinidia rufa.</title>
        <authorList>
            <person name="Sugita-Konishi S."/>
            <person name="Sato K."/>
            <person name="Mori E."/>
            <person name="Abe Y."/>
            <person name="Kisaki G."/>
            <person name="Hamano K."/>
            <person name="Suezawa K."/>
            <person name="Otani M."/>
            <person name="Fukuda T."/>
            <person name="Manabe T."/>
            <person name="Gomi K."/>
            <person name="Tabuchi M."/>
            <person name="Akimitsu K."/>
            <person name="Kataoka I."/>
        </authorList>
    </citation>
    <scope>NUCLEOTIDE SEQUENCE [LARGE SCALE GENOMIC DNA]</scope>
    <source>
        <strain evidence="2">cv. Fuchu</strain>
    </source>
</reference>
<accession>A0A7J0EXM0</accession>
<dbReference type="OrthoDB" id="660475at2759"/>
<organism evidence="1 2">
    <name type="scientific">Actinidia rufa</name>
    <dbReference type="NCBI Taxonomy" id="165716"/>
    <lineage>
        <taxon>Eukaryota</taxon>
        <taxon>Viridiplantae</taxon>
        <taxon>Streptophyta</taxon>
        <taxon>Embryophyta</taxon>
        <taxon>Tracheophyta</taxon>
        <taxon>Spermatophyta</taxon>
        <taxon>Magnoliopsida</taxon>
        <taxon>eudicotyledons</taxon>
        <taxon>Gunneridae</taxon>
        <taxon>Pentapetalae</taxon>
        <taxon>asterids</taxon>
        <taxon>Ericales</taxon>
        <taxon>Actinidiaceae</taxon>
        <taxon>Actinidia</taxon>
    </lineage>
</organism>